<dbReference type="GO" id="GO:0008168">
    <property type="term" value="F:methyltransferase activity"/>
    <property type="evidence" value="ECO:0007669"/>
    <property type="project" value="UniProtKB-KW"/>
</dbReference>
<feature type="domain" description="Methyltransferase type 11" evidence="2">
    <location>
        <begin position="107"/>
        <end position="203"/>
    </location>
</feature>
<dbReference type="CDD" id="cd02440">
    <property type="entry name" value="AdoMet_MTases"/>
    <property type="match status" value="1"/>
</dbReference>
<dbReference type="PANTHER" id="PTHR42912">
    <property type="entry name" value="METHYLTRANSFERASE"/>
    <property type="match status" value="1"/>
</dbReference>
<dbReference type="InterPro" id="IPR050508">
    <property type="entry name" value="Methyltransf_Superfamily"/>
</dbReference>
<keyword evidence="3" id="KW-0489">Methyltransferase</keyword>
<dbReference type="EMBL" id="CP093846">
    <property type="protein sequence ID" value="UNS95062.1"/>
    <property type="molecule type" value="Genomic_DNA"/>
</dbReference>
<keyword evidence="4" id="KW-1185">Reference proteome</keyword>
<accession>A0ABY3XKX2</accession>
<name>A0ABY3XKX2_9ACTN</name>
<evidence type="ECO:0000313" key="4">
    <source>
        <dbReference type="Proteomes" id="UP001202244"/>
    </source>
</evidence>
<proteinExistence type="predicted"/>
<feature type="region of interest" description="Disordered" evidence="1">
    <location>
        <begin position="1"/>
        <end position="44"/>
    </location>
</feature>
<evidence type="ECO:0000256" key="1">
    <source>
        <dbReference type="SAM" id="MobiDB-lite"/>
    </source>
</evidence>
<keyword evidence="3" id="KW-0808">Transferase</keyword>
<evidence type="ECO:0000259" key="2">
    <source>
        <dbReference type="Pfam" id="PF08241"/>
    </source>
</evidence>
<reference evidence="3 4" key="1">
    <citation type="journal article" date="2023" name="Microbiol. Spectr.">
        <title>Synergy between Genome Mining, Metabolomics, and Bioinformatics Uncovers Antibacterial Chlorinated Carbazole Alkaloids and Their Biosynthetic Gene Cluster from Streptomyces tubbatahanensis sp. nov., a Novel Actinomycete Isolated from Sulu Sea, Philippines.</title>
        <authorList>
            <person name="Tenebro C.P."/>
            <person name="Trono D.J.V.L."/>
            <person name="Balida L.A.P."/>
            <person name="Bayog L.K.A."/>
            <person name="Bruna J.R."/>
            <person name="Sabido E.M."/>
            <person name="Caspe D.P.C."/>
            <person name="de Los Santos E.L.C."/>
            <person name="Saludes J.P."/>
            <person name="Dalisay D.S."/>
        </authorList>
    </citation>
    <scope>NUCLEOTIDE SEQUENCE [LARGE SCALE GENOMIC DNA]</scope>
    <source>
        <strain evidence="3 4">DSD3025</strain>
    </source>
</reference>
<evidence type="ECO:0000313" key="3">
    <source>
        <dbReference type="EMBL" id="UNS95062.1"/>
    </source>
</evidence>
<dbReference type="SUPFAM" id="SSF53335">
    <property type="entry name" value="S-adenosyl-L-methionine-dependent methyltransferases"/>
    <property type="match status" value="1"/>
</dbReference>
<dbReference type="Gene3D" id="3.40.50.150">
    <property type="entry name" value="Vaccinia Virus protein VP39"/>
    <property type="match status" value="1"/>
</dbReference>
<sequence>MTAHTRPGAAQRRHPRTAHRRTEGLRAIAPHDVTAEPGSTRTAAEAQRTYHHDLFGALWDRKTAARAIDGSGLRGLDQLGHFGADGCDLVVEAVAEHAPAGPLSVVELGCGLGGALRHVLTALSGRAEVARAVGVDVVEEHVRLTAESHAADPLSTPVTAVCAAAEDTGLPGGSFDVVFASGSLSHFTDVAAVVHEAYRLLRPAAC</sequence>
<dbReference type="InterPro" id="IPR029063">
    <property type="entry name" value="SAM-dependent_MTases_sf"/>
</dbReference>
<dbReference type="Pfam" id="PF08241">
    <property type="entry name" value="Methyltransf_11"/>
    <property type="match status" value="1"/>
</dbReference>
<dbReference type="PANTHER" id="PTHR42912:SF93">
    <property type="entry name" value="N6-ADENOSINE-METHYLTRANSFERASE TMT1A"/>
    <property type="match status" value="1"/>
</dbReference>
<dbReference type="InterPro" id="IPR013216">
    <property type="entry name" value="Methyltransf_11"/>
</dbReference>
<protein>
    <submittedName>
        <fullName evidence="3">Class I SAM-dependent methyltransferase</fullName>
    </submittedName>
</protein>
<organism evidence="3 4">
    <name type="scientific">Streptomyces tubbatahanensis</name>
    <dbReference type="NCBI Taxonomy" id="2923272"/>
    <lineage>
        <taxon>Bacteria</taxon>
        <taxon>Bacillati</taxon>
        <taxon>Actinomycetota</taxon>
        <taxon>Actinomycetes</taxon>
        <taxon>Kitasatosporales</taxon>
        <taxon>Streptomycetaceae</taxon>
        <taxon>Streptomyces</taxon>
    </lineage>
</organism>
<dbReference type="GO" id="GO:0032259">
    <property type="term" value="P:methylation"/>
    <property type="evidence" value="ECO:0007669"/>
    <property type="project" value="UniProtKB-KW"/>
</dbReference>
<dbReference type="RefSeq" id="WP_242748423.1">
    <property type="nucleotide sequence ID" value="NZ_CP093846.1"/>
</dbReference>
<dbReference type="Proteomes" id="UP001202244">
    <property type="component" value="Chromosome"/>
</dbReference>
<gene>
    <name evidence="3" type="ORF">MMF93_00245</name>
</gene>